<comment type="pathway">
    <text evidence="3 8">Carbohydrate biosynthesis; 3-deoxy-D-manno-octulosonate biosynthesis; 3-deoxy-D-manno-octulosonate from D-ribulose 5-phosphate: step 2/3.</text>
</comment>
<dbReference type="HAMAP" id="MF_00056">
    <property type="entry name" value="KDO8P_synth"/>
    <property type="match status" value="1"/>
</dbReference>
<evidence type="ECO:0000256" key="3">
    <source>
        <dbReference type="ARBA" id="ARBA00004845"/>
    </source>
</evidence>
<protein>
    <recommendedName>
        <fullName evidence="8">2-dehydro-3-deoxyphosphooctonate aldolase</fullName>
        <ecNumber evidence="8">2.5.1.55</ecNumber>
    </recommendedName>
    <alternativeName>
        <fullName evidence="8">3-deoxy-D-manno-octulosonic acid 8-phosphate synthase</fullName>
    </alternativeName>
    <alternativeName>
        <fullName evidence="8">KDO-8-phosphate synthase</fullName>
        <shortName evidence="8">KDO 8-P synthase</shortName>
        <shortName evidence="8">KDOPS</shortName>
    </alternativeName>
    <alternativeName>
        <fullName evidence="8">Phospho-2-dehydro-3-deoxyoctonate aldolase</fullName>
    </alternativeName>
</protein>
<dbReference type="EMBL" id="CP074694">
    <property type="protein sequence ID" value="QVL33446.1"/>
    <property type="molecule type" value="Genomic_DNA"/>
</dbReference>
<organism evidence="10 11">
    <name type="scientific">Telmatocola sphagniphila</name>
    <dbReference type="NCBI Taxonomy" id="1123043"/>
    <lineage>
        <taxon>Bacteria</taxon>
        <taxon>Pseudomonadati</taxon>
        <taxon>Planctomycetota</taxon>
        <taxon>Planctomycetia</taxon>
        <taxon>Gemmatales</taxon>
        <taxon>Gemmataceae</taxon>
    </lineage>
</organism>
<evidence type="ECO:0000256" key="2">
    <source>
        <dbReference type="ARBA" id="ARBA00004756"/>
    </source>
</evidence>
<dbReference type="NCBIfam" id="NF003543">
    <property type="entry name" value="PRK05198.1"/>
    <property type="match status" value="1"/>
</dbReference>
<dbReference type="KEGG" id="tsph:KIH39_05910"/>
<evidence type="ECO:0000256" key="8">
    <source>
        <dbReference type="HAMAP-Rule" id="MF_00056"/>
    </source>
</evidence>
<dbReference type="GO" id="GO:0019294">
    <property type="term" value="P:keto-3-deoxy-D-manno-octulosonic acid biosynthetic process"/>
    <property type="evidence" value="ECO:0007669"/>
    <property type="project" value="UniProtKB-UniRule"/>
</dbReference>
<dbReference type="UniPathway" id="UPA00357">
    <property type="reaction ID" value="UER00474"/>
</dbReference>
<evidence type="ECO:0000313" key="11">
    <source>
        <dbReference type="Proteomes" id="UP000676194"/>
    </source>
</evidence>
<dbReference type="InterPro" id="IPR006218">
    <property type="entry name" value="DAHP1/KDSA"/>
</dbReference>
<dbReference type="GO" id="GO:0008676">
    <property type="term" value="F:3-deoxy-8-phosphooctulonate synthase activity"/>
    <property type="evidence" value="ECO:0007669"/>
    <property type="project" value="UniProtKB-UniRule"/>
</dbReference>
<comment type="subcellular location">
    <subcellularLocation>
        <location evidence="1 8">Cytoplasm</location>
    </subcellularLocation>
</comment>
<comment type="catalytic activity">
    <reaction evidence="7 8">
        <text>D-arabinose 5-phosphate + phosphoenolpyruvate + H2O = 3-deoxy-alpha-D-manno-2-octulosonate-8-phosphate + phosphate</text>
        <dbReference type="Rhea" id="RHEA:14053"/>
        <dbReference type="ChEBI" id="CHEBI:15377"/>
        <dbReference type="ChEBI" id="CHEBI:43474"/>
        <dbReference type="ChEBI" id="CHEBI:57693"/>
        <dbReference type="ChEBI" id="CHEBI:58702"/>
        <dbReference type="ChEBI" id="CHEBI:85985"/>
        <dbReference type="EC" id="2.5.1.55"/>
    </reaction>
</comment>
<name>A0A8E6EZG4_9BACT</name>
<dbReference type="NCBIfam" id="TIGR01362">
    <property type="entry name" value="KDO8P_synth"/>
    <property type="match status" value="1"/>
</dbReference>
<dbReference type="InterPro" id="IPR013785">
    <property type="entry name" value="Aldolase_TIM"/>
</dbReference>
<dbReference type="SUPFAM" id="SSF51569">
    <property type="entry name" value="Aldolase"/>
    <property type="match status" value="1"/>
</dbReference>
<keyword evidence="8" id="KW-0448">Lipopolysaccharide biosynthesis</keyword>
<comment type="pathway">
    <text evidence="2">Bacterial outer membrane biogenesis; lipopolysaccharide biosynthesis.</text>
</comment>
<keyword evidence="6 8" id="KW-0808">Transferase</keyword>
<evidence type="ECO:0000256" key="7">
    <source>
        <dbReference type="ARBA" id="ARBA00049112"/>
    </source>
</evidence>
<evidence type="ECO:0000256" key="1">
    <source>
        <dbReference type="ARBA" id="ARBA00004496"/>
    </source>
</evidence>
<proteinExistence type="inferred from homology"/>
<dbReference type="AlphaFoldDB" id="A0A8E6EZG4"/>
<comment type="similarity">
    <text evidence="4 8">Belongs to the KdsA family.</text>
</comment>
<keyword evidence="11" id="KW-1185">Reference proteome</keyword>
<evidence type="ECO:0000256" key="5">
    <source>
        <dbReference type="ARBA" id="ARBA00022490"/>
    </source>
</evidence>
<gene>
    <name evidence="8 10" type="primary">kdsA</name>
    <name evidence="10" type="ORF">KIH39_05910</name>
</gene>
<dbReference type="RefSeq" id="WP_213498335.1">
    <property type="nucleotide sequence ID" value="NZ_CP074694.1"/>
</dbReference>
<evidence type="ECO:0000256" key="6">
    <source>
        <dbReference type="ARBA" id="ARBA00022679"/>
    </source>
</evidence>
<evidence type="ECO:0000313" key="10">
    <source>
        <dbReference type="EMBL" id="QVL33446.1"/>
    </source>
</evidence>
<dbReference type="PANTHER" id="PTHR21057">
    <property type="entry name" value="PHOSPHO-2-DEHYDRO-3-DEOXYHEPTONATE ALDOLASE"/>
    <property type="match status" value="1"/>
</dbReference>
<dbReference type="EC" id="2.5.1.55" evidence="8"/>
<evidence type="ECO:0000256" key="4">
    <source>
        <dbReference type="ARBA" id="ARBA00010499"/>
    </source>
</evidence>
<evidence type="ECO:0000259" key="9">
    <source>
        <dbReference type="Pfam" id="PF00793"/>
    </source>
</evidence>
<dbReference type="Gene3D" id="3.20.20.70">
    <property type="entry name" value="Aldolase class I"/>
    <property type="match status" value="1"/>
</dbReference>
<dbReference type="Proteomes" id="UP000676194">
    <property type="component" value="Chromosome"/>
</dbReference>
<dbReference type="Pfam" id="PF00793">
    <property type="entry name" value="DAHP_synth_1"/>
    <property type="match status" value="1"/>
</dbReference>
<dbReference type="InterPro" id="IPR006269">
    <property type="entry name" value="KDO8P_synthase"/>
</dbReference>
<dbReference type="GO" id="GO:0005737">
    <property type="term" value="C:cytoplasm"/>
    <property type="evidence" value="ECO:0007669"/>
    <property type="project" value="UniProtKB-SubCell"/>
</dbReference>
<sequence length="273" mass="29798">MQPVDIEGILCGGENPLVWIAGPCVIESHDLTLRIAEFLKRTSEELNIPLIFKASFDKANRTSGKSFRGPGLESGLRTLATVKKELGLRVTTDIHEVDQVAAVAEVCDILQIPAFLARQTDLVLSAARTGRVVNVKKGQFMAPWDMKNVAAKMREENNPRLIFTERGSTFGYGNLVNDMRAIPWMQDIGFPVVFDATHSVQTPGSQGSSTGGDRRMVPYLAKAAVAAGCNAIFLETHPNPDKALSDGPNMISLDDLPKLIKTCLRIRDAVKPE</sequence>
<dbReference type="UniPathway" id="UPA00030"/>
<reference evidence="10" key="1">
    <citation type="submission" date="2021-05" db="EMBL/GenBank/DDBJ databases">
        <title>Complete genome sequence of the cellulolytic planctomycete Telmatocola sphagniphila SP2T and characterization of the first cellulase from planctomycetes.</title>
        <authorList>
            <person name="Rakitin A.L."/>
            <person name="Beletsky A.V."/>
            <person name="Naumoff D.G."/>
            <person name="Kulichevskaya I.S."/>
            <person name="Mardanov A.V."/>
            <person name="Ravin N.V."/>
            <person name="Dedysh S.N."/>
        </authorList>
    </citation>
    <scope>NUCLEOTIDE SEQUENCE</scope>
    <source>
        <strain evidence="10">SP2T</strain>
    </source>
</reference>
<accession>A0A8E6EZG4</accession>
<feature type="domain" description="DAHP synthetase I/KDSA" evidence="9">
    <location>
        <begin position="4"/>
        <end position="261"/>
    </location>
</feature>
<keyword evidence="5 8" id="KW-0963">Cytoplasm</keyword>